<dbReference type="RefSeq" id="WP_063616447.1">
    <property type="nucleotide sequence ID" value="NZ_CP086201.1"/>
</dbReference>
<organism evidence="3 5">
    <name type="scientific">Enterobacter roggenkampii</name>
    <dbReference type="NCBI Taxonomy" id="1812935"/>
    <lineage>
        <taxon>Bacteria</taxon>
        <taxon>Pseudomonadati</taxon>
        <taxon>Pseudomonadota</taxon>
        <taxon>Gammaproteobacteria</taxon>
        <taxon>Enterobacterales</taxon>
        <taxon>Enterobacteriaceae</taxon>
        <taxon>Enterobacter</taxon>
        <taxon>Enterobacter cloacae complex</taxon>
    </lineage>
</organism>
<feature type="chain" id="PRO_5044727921" description="Type 1 fimbrial protein" evidence="1">
    <location>
        <begin position="26"/>
        <end position="172"/>
    </location>
</feature>
<evidence type="ECO:0000313" key="3">
    <source>
        <dbReference type="EMBL" id="SAB47781.1"/>
    </source>
</evidence>
<feature type="signal peptide" evidence="1">
    <location>
        <begin position="1"/>
        <end position="25"/>
    </location>
</feature>
<protein>
    <recommendedName>
        <fullName evidence="6">Type 1 fimbrial protein</fullName>
    </recommendedName>
</protein>
<sequence>MNNHKLSAAFLLGVLSLFIQRAALAEVLKQGHVSLQGEILRSSCLIHFGDSTETWTKENITPGDANNVRQSLSLTIAIKGCHTPKLSHHHADIGFDVLHADVITAQDLNPNYPIVSIRDAAGNEMVGEKGYQPVWHSFDSRALNFTFHIRGDSRSWGGSYYHPAVRFRMNYN</sequence>
<evidence type="ECO:0000256" key="1">
    <source>
        <dbReference type="SAM" id="SignalP"/>
    </source>
</evidence>
<proteinExistence type="predicted"/>
<dbReference type="AlphaFoldDB" id="A0ABD7KDK4"/>
<dbReference type="EMBL" id="FKDK01000012">
    <property type="protein sequence ID" value="SAA81532.1"/>
    <property type="molecule type" value="Genomic_DNA"/>
</dbReference>
<keyword evidence="4" id="KW-1185">Reference proteome</keyword>
<evidence type="ECO:0000313" key="5">
    <source>
        <dbReference type="Proteomes" id="UP000077278"/>
    </source>
</evidence>
<dbReference type="EMBL" id="FKDD01000002">
    <property type="protein sequence ID" value="SAB47781.1"/>
    <property type="molecule type" value="Genomic_DNA"/>
</dbReference>
<comment type="caution">
    <text evidence="3">The sequence shown here is derived from an EMBL/GenBank/DDBJ whole genome shotgun (WGS) entry which is preliminary data.</text>
</comment>
<evidence type="ECO:0000313" key="2">
    <source>
        <dbReference type="EMBL" id="SAA81532.1"/>
    </source>
</evidence>
<evidence type="ECO:0008006" key="6">
    <source>
        <dbReference type="Google" id="ProtNLM"/>
    </source>
</evidence>
<gene>
    <name evidence="3" type="ORF">SAMEA2273136_00534</name>
    <name evidence="2" type="ORF">SAMEA2273443_02970</name>
</gene>
<accession>A0ABD7KDK4</accession>
<name>A0ABD7KDK4_9ENTR</name>
<dbReference type="Proteomes" id="UP000077063">
    <property type="component" value="Unassembled WGS sequence"/>
</dbReference>
<evidence type="ECO:0000313" key="4">
    <source>
        <dbReference type="Proteomes" id="UP000077063"/>
    </source>
</evidence>
<keyword evidence="1" id="KW-0732">Signal</keyword>
<reference evidence="4 5" key="1">
    <citation type="submission" date="2016-03" db="EMBL/GenBank/DDBJ databases">
        <authorList>
            <consortium name="Pathogen Informatics"/>
        </authorList>
    </citation>
    <scope>NUCLEOTIDE SEQUENCE [LARGE SCALE GENOMIC DNA]</scope>
    <source>
        <strain evidence="4">e2161</strain>
        <strain evidence="2">E2161</strain>
        <strain evidence="3">E264</strain>
        <strain evidence="5">e264</strain>
    </source>
</reference>
<dbReference type="Proteomes" id="UP000077278">
    <property type="component" value="Unassembled WGS sequence"/>
</dbReference>